<dbReference type="Pfam" id="PF00856">
    <property type="entry name" value="SET"/>
    <property type="match status" value="1"/>
</dbReference>
<evidence type="ECO:0000256" key="6">
    <source>
        <dbReference type="PROSITE-ProRule" id="PRU00358"/>
    </source>
</evidence>
<feature type="compositionally biased region" description="Basic and acidic residues" evidence="7">
    <location>
        <begin position="149"/>
        <end position="170"/>
    </location>
</feature>
<dbReference type="SMART" id="SM00317">
    <property type="entry name" value="SET"/>
    <property type="match status" value="1"/>
</dbReference>
<dbReference type="SUPFAM" id="SSF82199">
    <property type="entry name" value="SET domain"/>
    <property type="match status" value="1"/>
</dbReference>
<dbReference type="InterPro" id="IPR036987">
    <property type="entry name" value="SRA-YDG_sf"/>
</dbReference>
<dbReference type="GO" id="GO:0042054">
    <property type="term" value="F:histone methyltransferase activity"/>
    <property type="evidence" value="ECO:0007669"/>
    <property type="project" value="TreeGrafter"/>
</dbReference>
<feature type="compositionally biased region" description="Polar residues" evidence="7">
    <location>
        <begin position="86"/>
        <end position="95"/>
    </location>
</feature>
<dbReference type="GO" id="GO:0032259">
    <property type="term" value="P:methylation"/>
    <property type="evidence" value="ECO:0007669"/>
    <property type="project" value="UniProtKB-KW"/>
</dbReference>
<dbReference type="PROSITE" id="PS51015">
    <property type="entry name" value="YDG"/>
    <property type="match status" value="1"/>
</dbReference>
<dbReference type="Proteomes" id="UP001177140">
    <property type="component" value="Unassembled WGS sequence"/>
</dbReference>
<evidence type="ECO:0000259" key="8">
    <source>
        <dbReference type="PROSITE" id="PS50280"/>
    </source>
</evidence>
<feature type="domain" description="SET" evidence="8">
    <location>
        <begin position="474"/>
        <end position="624"/>
    </location>
</feature>
<keyword evidence="3" id="KW-0808">Transferase</keyword>
<feature type="region of interest" description="Disordered" evidence="7">
    <location>
        <begin position="78"/>
        <end position="98"/>
    </location>
</feature>
<evidence type="ECO:0000256" key="7">
    <source>
        <dbReference type="SAM" id="MobiDB-lite"/>
    </source>
</evidence>
<dbReference type="InterPro" id="IPR046341">
    <property type="entry name" value="SET_dom_sf"/>
</dbReference>
<evidence type="ECO:0000256" key="3">
    <source>
        <dbReference type="ARBA" id="ARBA00022679"/>
    </source>
</evidence>
<dbReference type="GO" id="GO:0003690">
    <property type="term" value="F:double-stranded DNA binding"/>
    <property type="evidence" value="ECO:0007669"/>
    <property type="project" value="TreeGrafter"/>
</dbReference>
<dbReference type="EMBL" id="JAJJMA010075790">
    <property type="protein sequence ID" value="MCL7028112.1"/>
    <property type="molecule type" value="Genomic_DNA"/>
</dbReference>
<comment type="subcellular location">
    <subcellularLocation>
        <location evidence="1">Chromosome</location>
    </subcellularLocation>
    <subcellularLocation>
        <location evidence="6">Nucleus</location>
    </subcellularLocation>
</comment>
<evidence type="ECO:0000313" key="11">
    <source>
        <dbReference type="EMBL" id="MCL7028112.1"/>
    </source>
</evidence>
<evidence type="ECO:0000259" key="10">
    <source>
        <dbReference type="PROSITE" id="PS51015"/>
    </source>
</evidence>
<keyword evidence="5 6" id="KW-0539">Nucleus</keyword>
<dbReference type="InterPro" id="IPR015947">
    <property type="entry name" value="PUA-like_sf"/>
</dbReference>
<feature type="domain" description="Post-SET" evidence="9">
    <location>
        <begin position="638"/>
        <end position="654"/>
    </location>
</feature>
<keyword evidence="4" id="KW-0949">S-adenosyl-L-methionine</keyword>
<dbReference type="Pfam" id="PF02182">
    <property type="entry name" value="SAD_SRA"/>
    <property type="match status" value="1"/>
</dbReference>
<dbReference type="Gene3D" id="2.30.280.10">
    <property type="entry name" value="SRA-YDG"/>
    <property type="match status" value="1"/>
</dbReference>
<dbReference type="SMART" id="SM00466">
    <property type="entry name" value="SRA"/>
    <property type="match status" value="1"/>
</dbReference>
<dbReference type="SUPFAM" id="SSF88697">
    <property type="entry name" value="PUA domain-like"/>
    <property type="match status" value="1"/>
</dbReference>
<proteinExistence type="predicted"/>
<name>A0AA41V1E8_PAPNU</name>
<evidence type="ECO:0000256" key="1">
    <source>
        <dbReference type="ARBA" id="ARBA00004286"/>
    </source>
</evidence>
<evidence type="ECO:0000256" key="4">
    <source>
        <dbReference type="ARBA" id="ARBA00022691"/>
    </source>
</evidence>
<dbReference type="GO" id="GO:0005694">
    <property type="term" value="C:chromosome"/>
    <property type="evidence" value="ECO:0007669"/>
    <property type="project" value="UniProtKB-SubCell"/>
</dbReference>
<comment type="caution">
    <text evidence="11">The sequence shown here is derived from an EMBL/GenBank/DDBJ whole genome shotgun (WGS) entry which is preliminary data.</text>
</comment>
<dbReference type="PROSITE" id="PS50280">
    <property type="entry name" value="SET"/>
    <property type="match status" value="1"/>
</dbReference>
<dbReference type="AlphaFoldDB" id="A0AA41V1E8"/>
<dbReference type="GO" id="GO:0005634">
    <property type="term" value="C:nucleus"/>
    <property type="evidence" value="ECO:0007669"/>
    <property type="project" value="UniProtKB-SubCell"/>
</dbReference>
<dbReference type="InterPro" id="IPR001214">
    <property type="entry name" value="SET_dom"/>
</dbReference>
<accession>A0AA41V1E8</accession>
<dbReference type="InterPro" id="IPR051357">
    <property type="entry name" value="H3K9_HMTase_SUVAR3-9"/>
</dbReference>
<evidence type="ECO:0000313" key="12">
    <source>
        <dbReference type="Proteomes" id="UP001177140"/>
    </source>
</evidence>
<evidence type="ECO:0000256" key="5">
    <source>
        <dbReference type="ARBA" id="ARBA00023242"/>
    </source>
</evidence>
<dbReference type="PANTHER" id="PTHR45660:SF94">
    <property type="entry name" value="HISTONE-LYSINE N-METHYLTRANSFERASE, H3 LYSINE-9 SPECIFIC SUVH4"/>
    <property type="match status" value="1"/>
</dbReference>
<dbReference type="InterPro" id="IPR003105">
    <property type="entry name" value="SRA_YDG"/>
</dbReference>
<feature type="domain" description="YDG" evidence="10">
    <location>
        <begin position="210"/>
        <end position="366"/>
    </location>
</feature>
<keyword evidence="12" id="KW-1185">Reference proteome</keyword>
<evidence type="ECO:0000256" key="2">
    <source>
        <dbReference type="ARBA" id="ARBA00022603"/>
    </source>
</evidence>
<organism evidence="11 12">
    <name type="scientific">Papaver nudicaule</name>
    <name type="common">Iceland poppy</name>
    <dbReference type="NCBI Taxonomy" id="74823"/>
    <lineage>
        <taxon>Eukaryota</taxon>
        <taxon>Viridiplantae</taxon>
        <taxon>Streptophyta</taxon>
        <taxon>Embryophyta</taxon>
        <taxon>Tracheophyta</taxon>
        <taxon>Spermatophyta</taxon>
        <taxon>Magnoliopsida</taxon>
        <taxon>Ranunculales</taxon>
        <taxon>Papaveraceae</taxon>
        <taxon>Papaveroideae</taxon>
        <taxon>Papaver</taxon>
    </lineage>
</organism>
<dbReference type="Gene3D" id="2.170.270.10">
    <property type="entry name" value="SET domain"/>
    <property type="match status" value="1"/>
</dbReference>
<reference evidence="11" key="1">
    <citation type="submission" date="2022-03" db="EMBL/GenBank/DDBJ databases">
        <title>A functionally conserved STORR gene fusion in Papaver species that diverged 16.8 million years ago.</title>
        <authorList>
            <person name="Catania T."/>
        </authorList>
    </citation>
    <scope>NUCLEOTIDE SEQUENCE</scope>
    <source>
        <strain evidence="11">S-191538</strain>
    </source>
</reference>
<protein>
    <submittedName>
        <fullName evidence="11">Uncharacterized protein</fullName>
    </submittedName>
</protein>
<keyword evidence="2" id="KW-0489">Methyltransferase</keyword>
<sequence length="654" mass="72149">MNSPGNVVDVEELAATVVVRRASSRVVHKVKRTGFYDGSDIDNEISPIKKRKRTKTMAKKTTVVAKSLEMNIKMFRKQGEEEDNENAISPSSASSPFDLGVPSDAFGGPEFKLDLNGKDDKEKVKETLRLFNAYYLRIAQLEETRCGREHKSAKSASKDAPNKGSSEAKSKKGKGGGKGGKVGTAMRPDLKTVTKMMQTKTILFPEKQFGALPGIEVGQQFLARCEMVALGLLHGHWINGIDYMSTSYAEKEKYKGYTFPLAVSIVISGQYEDDVDNADDVVYTGQGGNDLRGSGQQSGNQKLVRGNLALKHNVDNQVPVRVIRGHKSKNSLCGKVYTYDGLYKVVNYWAEKGLSGFTVYKYRLKRLEGQSPLTTKQVTYSRGHVPNCISELRGLVCDDISGKEEAIPIPATNLVDDPPVPPTGKFNVSCILDLHCVYLEGKLVIAKSVVYECGPKCSCGDSCVNKTSQNGLKFRFEVFRTPKKGWAVRSWDFIPAGSPVCEYTGILMRTEDINNVTENNYIFDIDCLQTMIGLDGREQRLGDAAATHSHPHVDTDDKKLESVPEFCIDAGQVGNVARFINHSCDPNLFVQCVLSSHQNVKLARVMLFAAENIPPLQELAYDYGYPIGSVLDAEGNVREMACHCGADKCRKRLF</sequence>
<feature type="region of interest" description="Disordered" evidence="7">
    <location>
        <begin position="149"/>
        <end position="185"/>
    </location>
</feature>
<evidence type="ECO:0000259" key="9">
    <source>
        <dbReference type="PROSITE" id="PS50868"/>
    </source>
</evidence>
<dbReference type="InterPro" id="IPR003616">
    <property type="entry name" value="Post-SET_dom"/>
</dbReference>
<gene>
    <name evidence="11" type="ORF">MKW94_006286</name>
</gene>
<dbReference type="PROSITE" id="PS50868">
    <property type="entry name" value="POST_SET"/>
    <property type="match status" value="1"/>
</dbReference>
<dbReference type="PANTHER" id="PTHR45660">
    <property type="entry name" value="HISTONE-LYSINE N-METHYLTRANSFERASE SETMAR"/>
    <property type="match status" value="1"/>
</dbReference>